<accession>A0A0M6Z3Z8</accession>
<dbReference type="InterPro" id="IPR006656">
    <property type="entry name" value="Mopterin_OxRdtase"/>
</dbReference>
<dbReference type="STRING" id="311410.LA5095_01718"/>
<dbReference type="GO" id="GO:0050626">
    <property type="term" value="F:trimethylamine-N-oxide reductase (cytochrome c) activity"/>
    <property type="evidence" value="ECO:0007669"/>
    <property type="project" value="UniProtKB-EC"/>
</dbReference>
<evidence type="ECO:0000313" key="9">
    <source>
        <dbReference type="EMBL" id="CTQ71589.1"/>
    </source>
</evidence>
<dbReference type="Gene3D" id="2.40.40.20">
    <property type="match status" value="1"/>
</dbReference>
<dbReference type="Pfam" id="PF01568">
    <property type="entry name" value="Molydop_binding"/>
    <property type="match status" value="1"/>
</dbReference>
<name>A0A0M6Z3Z8_9HYPH</name>
<dbReference type="RefSeq" id="WP_055113901.1">
    <property type="nucleotide sequence ID" value="NZ_CXWA01000001.1"/>
</dbReference>
<feature type="domain" description="Molybdopterin dinucleotide-binding" evidence="7">
    <location>
        <begin position="626"/>
        <end position="746"/>
    </location>
</feature>
<keyword evidence="4" id="KW-0479">Metal-binding</keyword>
<dbReference type="PANTHER" id="PTHR43742">
    <property type="entry name" value="TRIMETHYLAMINE-N-OXIDE REDUCTASE"/>
    <property type="match status" value="1"/>
</dbReference>
<dbReference type="AlphaFoldDB" id="A0A0M6Z3Z8"/>
<feature type="domain" description="Molybdopterin oxidoreductase" evidence="6">
    <location>
        <begin position="54"/>
        <end position="510"/>
    </location>
</feature>
<dbReference type="GO" id="GO:0030151">
    <property type="term" value="F:molybdenum ion binding"/>
    <property type="evidence" value="ECO:0007669"/>
    <property type="project" value="TreeGrafter"/>
</dbReference>
<evidence type="ECO:0000259" key="6">
    <source>
        <dbReference type="Pfam" id="PF00384"/>
    </source>
</evidence>
<protein>
    <submittedName>
        <fullName evidence="9">Dimethyl sulfoxide/trimethylamine N-oxide reductase</fullName>
        <ecNumber evidence="9">1.7.2.3</ecNumber>
    </submittedName>
</protein>
<keyword evidence="3" id="KW-0500">Molybdenum</keyword>
<dbReference type="InterPro" id="IPR050612">
    <property type="entry name" value="Prok_Mopterin_Oxidored"/>
</dbReference>
<dbReference type="Pfam" id="PF18364">
    <property type="entry name" value="Molybdopterin_N"/>
    <property type="match status" value="1"/>
</dbReference>
<dbReference type="Proteomes" id="UP000049983">
    <property type="component" value="Unassembled WGS sequence"/>
</dbReference>
<dbReference type="Gene3D" id="3.40.50.740">
    <property type="match status" value="1"/>
</dbReference>
<evidence type="ECO:0000256" key="1">
    <source>
        <dbReference type="ARBA" id="ARBA00001942"/>
    </source>
</evidence>
<dbReference type="GO" id="GO:0009055">
    <property type="term" value="F:electron transfer activity"/>
    <property type="evidence" value="ECO:0007669"/>
    <property type="project" value="TreeGrafter"/>
</dbReference>
<evidence type="ECO:0000256" key="2">
    <source>
        <dbReference type="ARBA" id="ARBA00010312"/>
    </source>
</evidence>
<keyword evidence="10" id="KW-1185">Reference proteome</keyword>
<dbReference type="Gene3D" id="3.40.228.10">
    <property type="entry name" value="Dimethylsulfoxide Reductase, domain 2"/>
    <property type="match status" value="1"/>
</dbReference>
<gene>
    <name evidence="9" type="primary">dmsA_2</name>
    <name evidence="9" type="ORF">LA5096_02972</name>
</gene>
<dbReference type="InterPro" id="IPR041954">
    <property type="entry name" value="CT_DMSOR/BSOR/TMAOR"/>
</dbReference>
<dbReference type="InterPro" id="IPR041460">
    <property type="entry name" value="Molybdopterin_N"/>
</dbReference>
<sequence>MSDHTRLPLTAAHWGVYRADVTDGKLEALHPFEHDPDPSPIGQGYLDAIDDPVRIKTPAVRKAWLDNRSDGVAARTGRDAFVEVSWETAEKLVAEELNRVREEHGNQAIYGGSYGWSSAGRFHHAQSQLHRFLNCIGGYTRSVNSYSLAAGEVILSHVLGDATAFIHSPQPWQSVSKHTGLIVAFGGMPLRNSQVSSGGTGYHRTREGLRQAKEAGVSFVNVSPIRSDVSSELGATWLAARPGSDVAIMLGLAHEIMSNNWHDNAFLERYTSGFQEFAEYLAGAKDGVAKTAAWAAEIAQIPESEIRLLAKRMSATRTIISISWSLTRQEHGEQPFWMATVLAAMLGQIGLPGGGVAYGYGAANSVGNERFPVRYAALPQLKNPVDDFIPVARISDMLLNPGSEYRFNGERRSYPDIRLVYWAGGNPFHHHQDLTRLSAAWQKPETVVVHDYCWNALAKRADIVLPCTTPLERDDIMITPRDRFVIAMKAVVSPVGEARDDHDILRGLSRELGVEETFTDGKSASEWIKWLYSESRIHALSSGVELPDFDSFLAKGWHETERPKVPEDAFAAFRRDPAGSPLKTPSGKIEITSTSIAAFEDNPVLPHPAWYEPEEWLGRAEKRFPYHLISSQPADKLHSQLDQGRTSRSAKLKGRTPLQIHPADAERSGIADGDCVRVHNRRGACLATAKLDADIMPGVVQMSTGAWLDAVPQKNGTILCRHGNPNTVTRDAGTSELAQGPVAHSCLVAVETYRQDESIEAFEPPVIERQGTRTVSQKV</sequence>
<dbReference type="SUPFAM" id="SSF50692">
    <property type="entry name" value="ADC-like"/>
    <property type="match status" value="1"/>
</dbReference>
<dbReference type="InterPro" id="IPR006657">
    <property type="entry name" value="MoPterin_dinucl-bd_dom"/>
</dbReference>
<dbReference type="CDD" id="cd02793">
    <property type="entry name" value="MopB_CT_DMSOR-BSOR-TMAOR"/>
    <property type="match status" value="1"/>
</dbReference>
<keyword evidence="5 9" id="KW-0560">Oxidoreductase</keyword>
<evidence type="ECO:0000259" key="8">
    <source>
        <dbReference type="Pfam" id="PF18364"/>
    </source>
</evidence>
<feature type="domain" description="Molybdopterin oxidoreductase N-terminal" evidence="8">
    <location>
        <begin position="10"/>
        <end position="49"/>
    </location>
</feature>
<dbReference type="SUPFAM" id="SSF53706">
    <property type="entry name" value="Formate dehydrogenase/DMSO reductase, domains 1-3"/>
    <property type="match status" value="1"/>
</dbReference>
<dbReference type="EMBL" id="CXWC01000010">
    <property type="protein sequence ID" value="CTQ71589.1"/>
    <property type="molecule type" value="Genomic_DNA"/>
</dbReference>
<evidence type="ECO:0000256" key="5">
    <source>
        <dbReference type="ARBA" id="ARBA00023002"/>
    </source>
</evidence>
<dbReference type="GO" id="GO:0030288">
    <property type="term" value="C:outer membrane-bounded periplasmic space"/>
    <property type="evidence" value="ECO:0007669"/>
    <property type="project" value="TreeGrafter"/>
</dbReference>
<dbReference type="GO" id="GO:0009061">
    <property type="term" value="P:anaerobic respiration"/>
    <property type="evidence" value="ECO:0007669"/>
    <property type="project" value="TreeGrafter"/>
</dbReference>
<dbReference type="Pfam" id="PF00384">
    <property type="entry name" value="Molybdopterin"/>
    <property type="match status" value="1"/>
</dbReference>
<evidence type="ECO:0000256" key="3">
    <source>
        <dbReference type="ARBA" id="ARBA00022505"/>
    </source>
</evidence>
<proteinExistence type="inferred from homology"/>
<evidence type="ECO:0000256" key="4">
    <source>
        <dbReference type="ARBA" id="ARBA00022723"/>
    </source>
</evidence>
<dbReference type="EC" id="1.7.2.3" evidence="9"/>
<dbReference type="Gene3D" id="3.90.55.10">
    <property type="entry name" value="Dimethylsulfoxide Reductase, domain 3"/>
    <property type="match status" value="1"/>
</dbReference>
<evidence type="ECO:0000259" key="7">
    <source>
        <dbReference type="Pfam" id="PF01568"/>
    </source>
</evidence>
<comment type="cofactor">
    <cofactor evidence="1">
        <name>Mo-bis(molybdopterin guanine dinucleotide)</name>
        <dbReference type="ChEBI" id="CHEBI:60539"/>
    </cofactor>
</comment>
<comment type="similarity">
    <text evidence="2">Belongs to the prokaryotic molybdopterin-containing oxidoreductase family.</text>
</comment>
<organism evidence="9 10">
    <name type="scientific">Roseibium album</name>
    <dbReference type="NCBI Taxonomy" id="311410"/>
    <lineage>
        <taxon>Bacteria</taxon>
        <taxon>Pseudomonadati</taxon>
        <taxon>Pseudomonadota</taxon>
        <taxon>Alphaproteobacteria</taxon>
        <taxon>Hyphomicrobiales</taxon>
        <taxon>Stappiaceae</taxon>
        <taxon>Roseibium</taxon>
    </lineage>
</organism>
<dbReference type="OrthoDB" id="9759518at2"/>
<dbReference type="PANTHER" id="PTHR43742:SF10">
    <property type="entry name" value="TRIMETHYLAMINE-N-OXIDE REDUCTASE 2"/>
    <property type="match status" value="1"/>
</dbReference>
<dbReference type="GO" id="GO:0043546">
    <property type="term" value="F:molybdopterin cofactor binding"/>
    <property type="evidence" value="ECO:0007669"/>
    <property type="project" value="InterPro"/>
</dbReference>
<dbReference type="GeneID" id="97670338"/>
<dbReference type="InterPro" id="IPR009010">
    <property type="entry name" value="Asp_de-COase-like_dom_sf"/>
</dbReference>
<reference evidence="10" key="1">
    <citation type="submission" date="2015-07" db="EMBL/GenBank/DDBJ databases">
        <authorList>
            <person name="Rodrigo-Torres Lidia"/>
            <person name="Arahal R.David."/>
        </authorList>
    </citation>
    <scope>NUCLEOTIDE SEQUENCE [LARGE SCALE GENOMIC DNA]</scope>
    <source>
        <strain evidence="10">CECT 5096</strain>
    </source>
</reference>
<evidence type="ECO:0000313" key="10">
    <source>
        <dbReference type="Proteomes" id="UP000049983"/>
    </source>
</evidence>